<feature type="region of interest" description="Disordered" evidence="1">
    <location>
        <begin position="297"/>
        <end position="351"/>
    </location>
</feature>
<feature type="compositionally biased region" description="Low complexity" evidence="1">
    <location>
        <begin position="1198"/>
        <end position="1207"/>
    </location>
</feature>
<feature type="compositionally biased region" description="Polar residues" evidence="1">
    <location>
        <begin position="858"/>
        <end position="868"/>
    </location>
</feature>
<name>A0A3M9Y546_9PEZI</name>
<keyword evidence="3" id="KW-1185">Reference proteome</keyword>
<evidence type="ECO:0000313" key="3">
    <source>
        <dbReference type="Proteomes" id="UP000267145"/>
    </source>
</evidence>
<proteinExistence type="predicted"/>
<gene>
    <name evidence="2" type="ORF">D7B24_008538</name>
</gene>
<feature type="compositionally biased region" description="Basic and acidic residues" evidence="1">
    <location>
        <begin position="342"/>
        <end position="351"/>
    </location>
</feature>
<feature type="compositionally biased region" description="Low complexity" evidence="1">
    <location>
        <begin position="1221"/>
        <end position="1232"/>
    </location>
</feature>
<feature type="compositionally biased region" description="Polar residues" evidence="1">
    <location>
        <begin position="1113"/>
        <end position="1134"/>
    </location>
</feature>
<feature type="region of interest" description="Disordered" evidence="1">
    <location>
        <begin position="988"/>
        <end position="1273"/>
    </location>
</feature>
<evidence type="ECO:0000313" key="2">
    <source>
        <dbReference type="EMBL" id="RNJ55401.1"/>
    </source>
</evidence>
<feature type="compositionally biased region" description="Low complexity" evidence="1">
    <location>
        <begin position="997"/>
        <end position="1011"/>
    </location>
</feature>
<organism evidence="2 3">
    <name type="scientific">Verticillium nonalfalfae</name>
    <dbReference type="NCBI Taxonomy" id="1051616"/>
    <lineage>
        <taxon>Eukaryota</taxon>
        <taxon>Fungi</taxon>
        <taxon>Dikarya</taxon>
        <taxon>Ascomycota</taxon>
        <taxon>Pezizomycotina</taxon>
        <taxon>Sordariomycetes</taxon>
        <taxon>Hypocreomycetidae</taxon>
        <taxon>Glomerellales</taxon>
        <taxon>Plectosphaerellaceae</taxon>
        <taxon>Verticillium</taxon>
    </lineage>
</organism>
<evidence type="ECO:0000256" key="1">
    <source>
        <dbReference type="SAM" id="MobiDB-lite"/>
    </source>
</evidence>
<protein>
    <submittedName>
        <fullName evidence="2">Uncharacterized protein</fullName>
    </submittedName>
</protein>
<sequence length="1395" mass="151618">MANPQRQASAAASRYFTSSTMSDLQRIEDLYNRLSAVAQDDYAIKEREIKAECENQQLAFLYRQDVPPDVKGMLRYLLLENQDLHLDKLQLSYEARKKDILEGKRREERDLLTRMGTMYSESKPVPVSTPVASPRMSEVSPVVSPLTNSKPSPVPSSTPLPSNLTEQGPPRNASQPPVSFRPSPLNPAAGSSTSVGGPPHPSGNNSPLQQPDASRAGTPRILSAKPTPRASPVPHQLQQTANDYLQARAASPQSAPTEPRGKTSAKPQDETPAQAQGGIQAEAQAEIQAQMQAFIPNQRRPQKTQSWPRPVNPSPNPNYGLDPSLFQQKKRKSEVADSGTVSEREQSDERIKRLRKSDVPKCIPDINISVERRICFEDVHQGGMPKYMHTIIKWEDGNYYILYCEEHGVHFRQRALTAAAKHLDSIAHGKMSRHHSQALEQLGRRIVDCDDEKMRRHNAVVAKAFENGYSLPSNESLLQENQTASVTDSITAETTVEVDSHQAHTPQLSQQIRVEPEANATHKVSHFHKVDKRKSPNREIIVNPVAGKLYYATPKRRFLDRVKKYIVMILAWKDLTVCGLPGTTLSQLELIQQAQRKTCYAYDAQGIAGWMPDFEDGGKHVKKRWFPVIWFEGTKTEDNREGWVRAEELSNFNIFPVPKRNANHPQIRAREWYFRCHPDEAPDGLGPFSNGRLGAETSGATRASTVASAVERPNDDQGIVEIDDTDSDSESAVEEAPERRSRPPAEDHASDSDYHASDDRDMAESVASSQSSRHPKPPPRRSTQELRSKATESEAMRPVTPVRAGAAAGTRSSTKKQSVGHDIDMKDASPVLSPLSRRARKSTKEEESDTRAAAVTPQAPQDQPSIQLGTPLDKKASQVPAAIEDQETSPLDASEKTPELQRRETPETTRPLVQVGREPLQEPPQESIREEPTPTDGVVGTNLQDVVDQARQRLVDQACFKVATEAIQEVLGQKPAVSAAAIDAFDTNGEKEVSTIDNGPGQGTTQQPPQDGNEDRVSVIGAEENEPSVARSITPAPLPHQAVRNSSAVPFAERTVSDEATTLAQESHEERAPSDAENGDGDGDGDVTSNQAAKANNTPASVSGVSVRANGGPMSNSPVEDNVAPTSTSSQPIVVNTGPRAVDPSDRWRAVRATDSDSPTVTPPPHTAIPSPVPATQVDGGQNPATETTPVPAPAPATPAAATSVSEGQPKTASAAQDGVAEPSRAPAPEAPNKQTESANHASSKAGTDSLARSRTSTPAAPPPVPCSPAARAEPGVSDTVWHVSVFQQGNRRWSHPSLSLSLAVDEAGVARTSDADEMDVAINPRAVQSMQYSQTADKSRAEVILKPKEGMLEQKMIFTVGSGRNKMQSVKFVRWMLKVNPAITMLTGLTLPPP</sequence>
<feature type="compositionally biased region" description="Polar residues" evidence="1">
    <location>
        <begin position="1087"/>
        <end position="1104"/>
    </location>
</feature>
<feature type="compositionally biased region" description="Basic and acidic residues" evidence="1">
    <location>
        <begin position="736"/>
        <end position="763"/>
    </location>
</feature>
<feature type="compositionally biased region" description="Basic and acidic residues" evidence="1">
    <location>
        <begin position="1143"/>
        <end position="1155"/>
    </location>
</feature>
<comment type="caution">
    <text evidence="2">The sequence shown here is derived from an EMBL/GenBank/DDBJ whole genome shotgun (WGS) entry which is preliminary data.</text>
</comment>
<feature type="compositionally biased region" description="Pro residues" evidence="1">
    <location>
        <begin position="1161"/>
        <end position="1173"/>
    </location>
</feature>
<feature type="compositionally biased region" description="Basic and acidic residues" evidence="1">
    <location>
        <begin position="893"/>
        <end position="907"/>
    </location>
</feature>
<accession>A0A3M9Y546</accession>
<feature type="compositionally biased region" description="Polar residues" evidence="1">
    <location>
        <begin position="1233"/>
        <end position="1247"/>
    </location>
</feature>
<feature type="compositionally biased region" description="Acidic residues" evidence="1">
    <location>
        <begin position="721"/>
        <end position="735"/>
    </location>
</feature>
<feature type="compositionally biased region" description="Polar residues" evidence="1">
    <location>
        <begin position="698"/>
        <end position="707"/>
    </location>
</feature>
<dbReference type="EMBL" id="RBVV01000078">
    <property type="protein sequence ID" value="RNJ55401.1"/>
    <property type="molecule type" value="Genomic_DNA"/>
</dbReference>
<dbReference type="Proteomes" id="UP000267145">
    <property type="component" value="Unassembled WGS sequence"/>
</dbReference>
<dbReference type="RefSeq" id="XP_028493559.1">
    <property type="nucleotide sequence ID" value="XM_028642625.1"/>
</dbReference>
<feature type="region of interest" description="Disordered" evidence="1">
    <location>
        <begin position="684"/>
        <end position="940"/>
    </location>
</feature>
<feature type="compositionally biased region" description="Basic and acidic residues" evidence="1">
    <location>
        <begin position="782"/>
        <end position="795"/>
    </location>
</feature>
<dbReference type="GeneID" id="39612227"/>
<feature type="region of interest" description="Disordered" evidence="1">
    <location>
        <begin position="114"/>
        <end position="280"/>
    </location>
</feature>
<dbReference type="STRING" id="1051616.A0A3M9Y546"/>
<reference evidence="2 3" key="1">
    <citation type="submission" date="2018-10" db="EMBL/GenBank/DDBJ databases">
        <title>Genome sequence of Verticillium nonalfalfae VnAa140.</title>
        <authorList>
            <person name="Stajich J.E."/>
            <person name="Kasson M.T."/>
        </authorList>
    </citation>
    <scope>NUCLEOTIDE SEQUENCE [LARGE SCALE GENOMIC DNA]</scope>
    <source>
        <strain evidence="2 3">VnAa140</strain>
    </source>
</reference>